<dbReference type="FunFam" id="3.30.1360.70:FF:000002">
    <property type="entry name" value="arginine--tRNA ligase, cytoplasmic"/>
    <property type="match status" value="1"/>
</dbReference>
<evidence type="ECO:0000256" key="8">
    <source>
        <dbReference type="ARBA" id="ARBA00022917"/>
    </source>
</evidence>
<dbReference type="PANTHER" id="PTHR11956:SF5">
    <property type="entry name" value="ARGININE--TRNA LIGASE, CYTOPLASMIC"/>
    <property type="match status" value="1"/>
</dbReference>
<dbReference type="FunFam" id="1.10.730.10:FF:000064">
    <property type="entry name" value="Probable arginine--tRNA ligase, cytoplasmic"/>
    <property type="match status" value="1"/>
</dbReference>
<keyword evidence="17" id="KW-1185">Reference proteome</keyword>
<dbReference type="PANTHER" id="PTHR11956">
    <property type="entry name" value="ARGINYL-TRNA SYNTHETASE"/>
    <property type="match status" value="1"/>
</dbReference>
<dbReference type="CDD" id="cd00671">
    <property type="entry name" value="ArgRS_core"/>
    <property type="match status" value="1"/>
</dbReference>
<dbReference type="InterPro" id="IPR001278">
    <property type="entry name" value="Arg-tRNA-ligase"/>
</dbReference>
<proteinExistence type="inferred from homology"/>
<dbReference type="SUPFAM" id="SSF47323">
    <property type="entry name" value="Anticodon-binding domain of a subclass of class I aminoacyl-tRNA synthetases"/>
    <property type="match status" value="1"/>
</dbReference>
<dbReference type="Proteomes" id="UP000035642">
    <property type="component" value="Unassembled WGS sequence"/>
</dbReference>
<dbReference type="GO" id="GO:0004814">
    <property type="term" value="F:arginine-tRNA ligase activity"/>
    <property type="evidence" value="ECO:0007669"/>
    <property type="project" value="UniProtKB-EC"/>
</dbReference>
<evidence type="ECO:0000256" key="7">
    <source>
        <dbReference type="ARBA" id="ARBA00022840"/>
    </source>
</evidence>
<keyword evidence="7 13" id="KW-0067">ATP-binding</keyword>
<evidence type="ECO:0000313" key="17">
    <source>
        <dbReference type="Proteomes" id="UP000035642"/>
    </source>
</evidence>
<accession>A0A0K0CV07</accession>
<feature type="compositionally biased region" description="Low complexity" evidence="14">
    <location>
        <begin position="110"/>
        <end position="120"/>
    </location>
</feature>
<feature type="domain" description="DALR anticodon binding" evidence="15">
    <location>
        <begin position="575"/>
        <end position="691"/>
    </location>
</feature>
<dbReference type="AlphaFoldDB" id="A0A0K0CV07"/>
<dbReference type="FunFam" id="3.40.50.620:FF:000084">
    <property type="entry name" value="arginine--tRNA ligase, cytoplasmic"/>
    <property type="match status" value="1"/>
</dbReference>
<dbReference type="GO" id="GO:0017101">
    <property type="term" value="C:aminoacyl-tRNA synthetase multienzyme complex"/>
    <property type="evidence" value="ECO:0007669"/>
    <property type="project" value="UniProtKB-ARBA"/>
</dbReference>
<organism evidence="17 18">
    <name type="scientific">Angiostrongylus cantonensis</name>
    <name type="common">Rat lungworm</name>
    <dbReference type="NCBI Taxonomy" id="6313"/>
    <lineage>
        <taxon>Eukaryota</taxon>
        <taxon>Metazoa</taxon>
        <taxon>Ecdysozoa</taxon>
        <taxon>Nematoda</taxon>
        <taxon>Chromadorea</taxon>
        <taxon>Rhabditida</taxon>
        <taxon>Rhabditina</taxon>
        <taxon>Rhabditomorpha</taxon>
        <taxon>Strongyloidea</taxon>
        <taxon>Metastrongylidae</taxon>
        <taxon>Angiostrongylus</taxon>
    </lineage>
</organism>
<sequence length="691" mass="78265">LLHLFVWNIWNFCFKATEISRLTRITNAMCNGDITDEVLEVCPELAPAFKQFGKLKYRKIILERALKEQLDSNKAAGCSLSSDTTAQGKGRSRFNDNNGVSSANNKTKGNSPMSNSPSNPKKYNYVTVQDYGSSILGRLSDIFKTAIRETFSSIDGVAVSLTETTNPKFGDYQCNSAMAISAKLKATGIVMRPSEVATEIKSKVSACDLVEKIEVVPAGYINIFLNKLFIEKQIRDIALKGVRLPQLLKRKVIVDFSSPNIAKEMHVGHLRSTIIGDSISRLLETVGFDVLRVNHIGDWGTQFGMLIAHLYDKYPDFINQPPPISDLQAFYKESKKRFDEDAEFKRRAYDFVVKLQNYNPEIVEAWTLICNISKKYNQMVYERLDIVAEDVGESFYQKMMVELVPDLKKTQSDSIREEEGRLLYFPVNCEVPLTIVKSDGGYTYDTSDMAALRYRLHTVNADWVIYVVDAGQSLHFETVFAAARELGWYDESKQRVEHVPFGLVLGEDRKKFKTRSGETVRLLDLLDEGLKRASAKLEEKGRAEVMDEKELAAARDAVAYGFVSLIFKCLFAYHRSIVRTSGVDAQAIRDFVLRTPAIPITHAAELKLSKQILKLSDCILQVLDSLMPHQLCDYLYQLATTFHDFYSMCYVIEKNQNDTVVHFNRLVLCEVTANVMSTCFKILGIREVSRM</sequence>
<dbReference type="PRINTS" id="PR01038">
    <property type="entry name" value="TRNASYNTHARG"/>
</dbReference>
<dbReference type="Gene3D" id="3.30.1360.70">
    <property type="entry name" value="Arginyl tRNA synthetase N-terminal domain"/>
    <property type="match status" value="1"/>
</dbReference>
<protein>
    <recommendedName>
        <fullName evidence="12">Probable arginine--tRNA ligase, cytoplasmic</fullName>
        <ecNumber evidence="3">6.1.1.19</ecNumber>
    </recommendedName>
    <alternativeName>
        <fullName evidence="10">Arginyl-tRNA synthetase</fullName>
    </alternativeName>
</protein>
<keyword evidence="9 13" id="KW-0030">Aminoacyl-tRNA synthetase</keyword>
<comment type="subcellular location">
    <subcellularLocation>
        <location evidence="1">Cytoplasm</location>
        <location evidence="1">Cytosol</location>
    </subcellularLocation>
</comment>
<comment type="catalytic activity">
    <reaction evidence="11">
        <text>tRNA(Arg) + L-arginine + ATP = L-arginyl-tRNA(Arg) + AMP + diphosphate</text>
        <dbReference type="Rhea" id="RHEA:20301"/>
        <dbReference type="Rhea" id="RHEA-COMP:9658"/>
        <dbReference type="Rhea" id="RHEA-COMP:9673"/>
        <dbReference type="ChEBI" id="CHEBI:30616"/>
        <dbReference type="ChEBI" id="CHEBI:32682"/>
        <dbReference type="ChEBI" id="CHEBI:33019"/>
        <dbReference type="ChEBI" id="CHEBI:78442"/>
        <dbReference type="ChEBI" id="CHEBI:78513"/>
        <dbReference type="ChEBI" id="CHEBI:456215"/>
        <dbReference type="EC" id="6.1.1.19"/>
    </reaction>
</comment>
<dbReference type="EC" id="6.1.1.19" evidence="3"/>
<feature type="domain" description="Arginyl tRNA synthetase N-terminal" evidence="16">
    <location>
        <begin position="137"/>
        <end position="225"/>
    </location>
</feature>
<dbReference type="GO" id="GO:0005829">
    <property type="term" value="C:cytosol"/>
    <property type="evidence" value="ECO:0007669"/>
    <property type="project" value="UniProtKB-SubCell"/>
</dbReference>
<evidence type="ECO:0000256" key="1">
    <source>
        <dbReference type="ARBA" id="ARBA00004514"/>
    </source>
</evidence>
<evidence type="ECO:0000256" key="6">
    <source>
        <dbReference type="ARBA" id="ARBA00022741"/>
    </source>
</evidence>
<dbReference type="PROSITE" id="PS00178">
    <property type="entry name" value="AA_TRNA_LIGASE_I"/>
    <property type="match status" value="1"/>
</dbReference>
<dbReference type="Pfam" id="PF03485">
    <property type="entry name" value="Arg_tRNA_synt_N"/>
    <property type="match status" value="1"/>
</dbReference>
<reference evidence="17" key="1">
    <citation type="submission" date="2012-09" db="EMBL/GenBank/DDBJ databases">
        <authorList>
            <person name="Martin A.A."/>
        </authorList>
    </citation>
    <scope>NUCLEOTIDE SEQUENCE</scope>
</reference>
<keyword evidence="8 13" id="KW-0648">Protein biosynthesis</keyword>
<dbReference type="InterPro" id="IPR014729">
    <property type="entry name" value="Rossmann-like_a/b/a_fold"/>
</dbReference>
<dbReference type="SMART" id="SM00836">
    <property type="entry name" value="DALR_1"/>
    <property type="match status" value="1"/>
</dbReference>
<dbReference type="InterPro" id="IPR005148">
    <property type="entry name" value="Arg-tRNA-synth_N"/>
</dbReference>
<dbReference type="GO" id="GO:0006420">
    <property type="term" value="P:arginyl-tRNA aminoacylation"/>
    <property type="evidence" value="ECO:0007669"/>
    <property type="project" value="InterPro"/>
</dbReference>
<reference evidence="18" key="2">
    <citation type="submission" date="2016-04" db="UniProtKB">
        <authorList>
            <consortium name="WormBaseParasite"/>
        </authorList>
    </citation>
    <scope>IDENTIFICATION</scope>
</reference>
<evidence type="ECO:0000256" key="2">
    <source>
        <dbReference type="ARBA" id="ARBA00005594"/>
    </source>
</evidence>
<dbReference type="SMART" id="SM01016">
    <property type="entry name" value="Arg_tRNA_synt_N"/>
    <property type="match status" value="1"/>
</dbReference>
<dbReference type="InterPro" id="IPR001412">
    <property type="entry name" value="aa-tRNA-synth_I_CS"/>
</dbReference>
<dbReference type="WBParaSite" id="ACAC_0000111301-mRNA-1">
    <property type="protein sequence ID" value="ACAC_0000111301-mRNA-1"/>
    <property type="gene ID" value="ACAC_0000111301"/>
</dbReference>
<evidence type="ECO:0000256" key="5">
    <source>
        <dbReference type="ARBA" id="ARBA00022598"/>
    </source>
</evidence>
<evidence type="ECO:0000313" key="18">
    <source>
        <dbReference type="WBParaSite" id="ACAC_0000111301-mRNA-1"/>
    </source>
</evidence>
<dbReference type="Gene3D" id="3.40.50.620">
    <property type="entry name" value="HUPs"/>
    <property type="match status" value="1"/>
</dbReference>
<evidence type="ECO:0000256" key="9">
    <source>
        <dbReference type="ARBA" id="ARBA00023146"/>
    </source>
</evidence>
<dbReference type="SUPFAM" id="SSF52374">
    <property type="entry name" value="Nucleotidylyl transferase"/>
    <property type="match status" value="1"/>
</dbReference>
<evidence type="ECO:0000256" key="13">
    <source>
        <dbReference type="RuleBase" id="RU363038"/>
    </source>
</evidence>
<dbReference type="SUPFAM" id="SSF55190">
    <property type="entry name" value="Arginyl-tRNA synthetase (ArgRS), N-terminal 'additional' domain"/>
    <property type="match status" value="1"/>
</dbReference>
<dbReference type="STRING" id="6313.A0A0K0CV07"/>
<evidence type="ECO:0000256" key="12">
    <source>
        <dbReference type="ARBA" id="ARBA00071644"/>
    </source>
</evidence>
<dbReference type="Pfam" id="PF00750">
    <property type="entry name" value="tRNA-synt_1d"/>
    <property type="match status" value="1"/>
</dbReference>
<feature type="region of interest" description="Disordered" evidence="14">
    <location>
        <begin position="79"/>
        <end position="121"/>
    </location>
</feature>
<dbReference type="InterPro" id="IPR009080">
    <property type="entry name" value="tRNAsynth_Ia_anticodon-bd"/>
</dbReference>
<dbReference type="Pfam" id="PF05746">
    <property type="entry name" value="DALR_1"/>
    <property type="match status" value="1"/>
</dbReference>
<evidence type="ECO:0000259" key="16">
    <source>
        <dbReference type="SMART" id="SM01016"/>
    </source>
</evidence>
<dbReference type="GO" id="GO:0005524">
    <property type="term" value="F:ATP binding"/>
    <property type="evidence" value="ECO:0007669"/>
    <property type="project" value="UniProtKB-KW"/>
</dbReference>
<dbReference type="NCBIfam" id="TIGR00456">
    <property type="entry name" value="argS"/>
    <property type="match status" value="1"/>
</dbReference>
<evidence type="ECO:0000256" key="14">
    <source>
        <dbReference type="SAM" id="MobiDB-lite"/>
    </source>
</evidence>
<dbReference type="InterPro" id="IPR008909">
    <property type="entry name" value="DALR_anticod-bd"/>
</dbReference>
<evidence type="ECO:0000256" key="4">
    <source>
        <dbReference type="ARBA" id="ARBA00022490"/>
    </source>
</evidence>
<dbReference type="InterPro" id="IPR035684">
    <property type="entry name" value="ArgRS_core"/>
</dbReference>
<evidence type="ECO:0000256" key="3">
    <source>
        <dbReference type="ARBA" id="ARBA00012837"/>
    </source>
</evidence>
<dbReference type="InterPro" id="IPR036695">
    <property type="entry name" value="Arg-tRNA-synth_N_sf"/>
</dbReference>
<keyword evidence="6 13" id="KW-0547">Nucleotide-binding</keyword>
<keyword evidence="4" id="KW-0963">Cytoplasm</keyword>
<evidence type="ECO:0000259" key="15">
    <source>
        <dbReference type="SMART" id="SM00836"/>
    </source>
</evidence>
<evidence type="ECO:0000256" key="10">
    <source>
        <dbReference type="ARBA" id="ARBA00033033"/>
    </source>
</evidence>
<dbReference type="Gene3D" id="1.10.730.10">
    <property type="entry name" value="Isoleucyl-tRNA Synthetase, Domain 1"/>
    <property type="match status" value="1"/>
</dbReference>
<feature type="compositionally biased region" description="Polar residues" evidence="14">
    <location>
        <begin position="95"/>
        <end position="109"/>
    </location>
</feature>
<comment type="similarity">
    <text evidence="2 13">Belongs to the class-I aminoacyl-tRNA synthetase family.</text>
</comment>
<name>A0A0K0CV07_ANGCA</name>
<keyword evidence="5 13" id="KW-0436">Ligase</keyword>
<evidence type="ECO:0000256" key="11">
    <source>
        <dbReference type="ARBA" id="ARBA00049339"/>
    </source>
</evidence>